<reference evidence="1" key="1">
    <citation type="submission" date="2020-05" db="EMBL/GenBank/DDBJ databases">
        <title>Large-scale comparative analyses of tick genomes elucidate their genetic diversity and vector capacities.</title>
        <authorList>
            <person name="Jia N."/>
            <person name="Wang J."/>
            <person name="Shi W."/>
            <person name="Du L."/>
            <person name="Sun Y."/>
            <person name="Zhan W."/>
            <person name="Jiang J."/>
            <person name="Wang Q."/>
            <person name="Zhang B."/>
            <person name="Ji P."/>
            <person name="Sakyi L.B."/>
            <person name="Cui X."/>
            <person name="Yuan T."/>
            <person name="Jiang B."/>
            <person name="Yang W."/>
            <person name="Lam T.T.-Y."/>
            <person name="Chang Q."/>
            <person name="Ding S."/>
            <person name="Wang X."/>
            <person name="Zhu J."/>
            <person name="Ruan X."/>
            <person name="Zhao L."/>
            <person name="Wei J."/>
            <person name="Que T."/>
            <person name="Du C."/>
            <person name="Cheng J."/>
            <person name="Dai P."/>
            <person name="Han X."/>
            <person name="Huang E."/>
            <person name="Gao Y."/>
            <person name="Liu J."/>
            <person name="Shao H."/>
            <person name="Ye R."/>
            <person name="Li L."/>
            <person name="Wei W."/>
            <person name="Wang X."/>
            <person name="Wang C."/>
            <person name="Yang T."/>
            <person name="Huo Q."/>
            <person name="Li W."/>
            <person name="Guo W."/>
            <person name="Chen H."/>
            <person name="Zhou L."/>
            <person name="Ni X."/>
            <person name="Tian J."/>
            <person name="Zhou Y."/>
            <person name="Sheng Y."/>
            <person name="Liu T."/>
            <person name="Pan Y."/>
            <person name="Xia L."/>
            <person name="Li J."/>
            <person name="Zhao F."/>
            <person name="Cao W."/>
        </authorList>
    </citation>
    <scope>NUCLEOTIDE SEQUENCE</scope>
    <source>
        <strain evidence="1">Hyas-2018</strain>
    </source>
</reference>
<organism evidence="1 2">
    <name type="scientific">Hyalomma asiaticum</name>
    <name type="common">Tick</name>
    <dbReference type="NCBI Taxonomy" id="266040"/>
    <lineage>
        <taxon>Eukaryota</taxon>
        <taxon>Metazoa</taxon>
        <taxon>Ecdysozoa</taxon>
        <taxon>Arthropoda</taxon>
        <taxon>Chelicerata</taxon>
        <taxon>Arachnida</taxon>
        <taxon>Acari</taxon>
        <taxon>Parasitiformes</taxon>
        <taxon>Ixodida</taxon>
        <taxon>Ixodoidea</taxon>
        <taxon>Ixodidae</taxon>
        <taxon>Hyalomminae</taxon>
        <taxon>Hyalomma</taxon>
    </lineage>
</organism>
<proteinExistence type="predicted"/>
<gene>
    <name evidence="1" type="ORF">HPB50_002751</name>
</gene>
<protein>
    <submittedName>
        <fullName evidence="1">Uncharacterized protein</fullName>
    </submittedName>
</protein>
<keyword evidence="2" id="KW-1185">Reference proteome</keyword>
<evidence type="ECO:0000313" key="1">
    <source>
        <dbReference type="EMBL" id="KAH6944361.1"/>
    </source>
</evidence>
<sequence>MDAENVEMSAPNSNAKRREAKVLVNDETTRDAPTPDGDELRQTTEEHPETGCRQSIIKEIEEEMKDSAET</sequence>
<dbReference type="EMBL" id="CM023481">
    <property type="protein sequence ID" value="KAH6944361.1"/>
    <property type="molecule type" value="Genomic_DNA"/>
</dbReference>
<name>A0ACB7TE25_HYAAI</name>
<accession>A0ACB7TE25</accession>
<dbReference type="Proteomes" id="UP000821845">
    <property type="component" value="Chromosome 1"/>
</dbReference>
<comment type="caution">
    <text evidence="1">The sequence shown here is derived from an EMBL/GenBank/DDBJ whole genome shotgun (WGS) entry which is preliminary data.</text>
</comment>
<evidence type="ECO:0000313" key="2">
    <source>
        <dbReference type="Proteomes" id="UP000821845"/>
    </source>
</evidence>